<dbReference type="RefSeq" id="WP_344414696.1">
    <property type="nucleotide sequence ID" value="NZ_BAAAQK010000005.1"/>
</dbReference>
<dbReference type="NCBIfam" id="TIGR03889">
    <property type="entry name" value="nitrile_acc"/>
    <property type="match status" value="1"/>
</dbReference>
<name>A0ABN2MWE5_9PSEU</name>
<dbReference type="Pfam" id="PF21006">
    <property type="entry name" value="NHase_beta_N"/>
    <property type="match status" value="1"/>
</dbReference>
<gene>
    <name evidence="3" type="ORF">GCM10009836_19440</name>
</gene>
<feature type="compositionally biased region" description="Basic and acidic residues" evidence="1">
    <location>
        <begin position="94"/>
        <end position="115"/>
    </location>
</feature>
<evidence type="ECO:0000259" key="2">
    <source>
        <dbReference type="Pfam" id="PF21006"/>
    </source>
</evidence>
<evidence type="ECO:0000313" key="4">
    <source>
        <dbReference type="Proteomes" id="UP001500449"/>
    </source>
</evidence>
<comment type="caution">
    <text evidence="3">The sequence shown here is derived from an EMBL/GenBank/DDBJ whole genome shotgun (WGS) entry which is preliminary data.</text>
</comment>
<dbReference type="InterPro" id="IPR008990">
    <property type="entry name" value="Elect_transpt_acc-like_dom_sf"/>
</dbReference>
<dbReference type="InterPro" id="IPR049054">
    <property type="entry name" value="CN_hydtase_beta-like_N"/>
</dbReference>
<protein>
    <recommendedName>
        <fullName evidence="2">Nitrile hydratase beta subunit-like N-terminal domain-containing protein</fullName>
    </recommendedName>
</protein>
<accession>A0ABN2MWE5</accession>
<sequence>MTAPLALNGPAAPPRDNGELVFAEPWESRAFGMAVTLHDNGAFAWDTFQSALIARIAAWESGHPEGECWSYYQQWLGALEDVLTGTGTLTPAEVDTRAESLTHRPAGHDHREGTGHGHGHGH</sequence>
<organism evidence="3 4">
    <name type="scientific">Pseudonocardia ailaonensis</name>
    <dbReference type="NCBI Taxonomy" id="367279"/>
    <lineage>
        <taxon>Bacteria</taxon>
        <taxon>Bacillati</taxon>
        <taxon>Actinomycetota</taxon>
        <taxon>Actinomycetes</taxon>
        <taxon>Pseudonocardiales</taxon>
        <taxon>Pseudonocardiaceae</taxon>
        <taxon>Pseudonocardia</taxon>
    </lineage>
</organism>
<dbReference type="Gene3D" id="1.10.472.20">
    <property type="entry name" value="Nitrile hydratase, beta subunit"/>
    <property type="match status" value="1"/>
</dbReference>
<feature type="region of interest" description="Disordered" evidence="1">
    <location>
        <begin position="92"/>
        <end position="122"/>
    </location>
</feature>
<evidence type="ECO:0000313" key="3">
    <source>
        <dbReference type="EMBL" id="GAA1840250.1"/>
    </source>
</evidence>
<feature type="domain" description="Nitrile hydratase beta subunit-like N-terminal" evidence="2">
    <location>
        <begin position="17"/>
        <end position="105"/>
    </location>
</feature>
<dbReference type="SUPFAM" id="SSF50090">
    <property type="entry name" value="Electron transport accessory proteins"/>
    <property type="match status" value="1"/>
</dbReference>
<proteinExistence type="predicted"/>
<dbReference type="EMBL" id="BAAAQK010000005">
    <property type="protein sequence ID" value="GAA1840250.1"/>
    <property type="molecule type" value="Genomic_DNA"/>
</dbReference>
<dbReference type="Proteomes" id="UP001500449">
    <property type="component" value="Unassembled WGS sequence"/>
</dbReference>
<reference evidence="3 4" key="1">
    <citation type="journal article" date="2019" name="Int. J. Syst. Evol. Microbiol.">
        <title>The Global Catalogue of Microorganisms (GCM) 10K type strain sequencing project: providing services to taxonomists for standard genome sequencing and annotation.</title>
        <authorList>
            <consortium name="The Broad Institute Genomics Platform"/>
            <consortium name="The Broad Institute Genome Sequencing Center for Infectious Disease"/>
            <person name="Wu L."/>
            <person name="Ma J."/>
        </authorList>
    </citation>
    <scope>NUCLEOTIDE SEQUENCE [LARGE SCALE GENOMIC DNA]</scope>
    <source>
        <strain evidence="3 4">JCM 16009</strain>
    </source>
</reference>
<dbReference type="InterPro" id="IPR042262">
    <property type="entry name" value="CN_hydtase_beta_C"/>
</dbReference>
<evidence type="ECO:0000256" key="1">
    <source>
        <dbReference type="SAM" id="MobiDB-lite"/>
    </source>
</evidence>
<dbReference type="InterPro" id="IPR023808">
    <property type="entry name" value="Nitrile_Hydratase_acc_put"/>
</dbReference>
<keyword evidence="4" id="KW-1185">Reference proteome</keyword>